<accession>A0A3B4UNM4</accession>
<protein>
    <submittedName>
        <fullName evidence="6">Si:dkey-30c15.13</fullName>
    </submittedName>
</protein>
<proteinExistence type="predicted"/>
<evidence type="ECO:0000256" key="2">
    <source>
        <dbReference type="ARBA" id="ARBA00022692"/>
    </source>
</evidence>
<sequence>MLPFFLSKQMTQNMFQEGLYHVFFKETPSTRLQSQVTNHEELDNVRIHRWFGTVVNIRLLVAGVVQVISALACILSTVTHACVSYNCSVSMTTPVWSSLFYVAAGCLAIEVQRKANKLKIITLMGLNLFSLLFGFSRAGSYVARGSSITFSVQCFLASIYILFLSWRGLRRYSPPHTQTYSRLSQ</sequence>
<dbReference type="InterPro" id="IPR007237">
    <property type="entry name" value="CD20-like"/>
</dbReference>
<dbReference type="AlphaFoldDB" id="A0A3B4UNM4"/>
<keyword evidence="2 5" id="KW-0812">Transmembrane</keyword>
<evidence type="ECO:0000256" key="3">
    <source>
        <dbReference type="ARBA" id="ARBA00022989"/>
    </source>
</evidence>
<evidence type="ECO:0000313" key="7">
    <source>
        <dbReference type="Proteomes" id="UP000261420"/>
    </source>
</evidence>
<reference evidence="6" key="1">
    <citation type="submission" date="2025-08" db="UniProtKB">
        <authorList>
            <consortium name="Ensembl"/>
        </authorList>
    </citation>
    <scope>IDENTIFICATION</scope>
</reference>
<name>A0A3B4UNM4_SERDU</name>
<organism evidence="6 7">
    <name type="scientific">Seriola dumerili</name>
    <name type="common">Greater amberjack</name>
    <name type="synonym">Caranx dumerili</name>
    <dbReference type="NCBI Taxonomy" id="41447"/>
    <lineage>
        <taxon>Eukaryota</taxon>
        <taxon>Metazoa</taxon>
        <taxon>Chordata</taxon>
        <taxon>Craniata</taxon>
        <taxon>Vertebrata</taxon>
        <taxon>Euteleostomi</taxon>
        <taxon>Actinopterygii</taxon>
        <taxon>Neopterygii</taxon>
        <taxon>Teleostei</taxon>
        <taxon>Neoteleostei</taxon>
        <taxon>Acanthomorphata</taxon>
        <taxon>Carangaria</taxon>
        <taxon>Carangiformes</taxon>
        <taxon>Carangidae</taxon>
        <taxon>Seriola</taxon>
    </lineage>
</organism>
<dbReference type="OMA" id="PRLWKVQ"/>
<dbReference type="PANTHER" id="PTHR37359">
    <property type="entry name" value="TRANSMEMBRANE PROTEIN 253"/>
    <property type="match status" value="1"/>
</dbReference>
<evidence type="ECO:0000256" key="4">
    <source>
        <dbReference type="ARBA" id="ARBA00023136"/>
    </source>
</evidence>
<dbReference type="GO" id="GO:0016020">
    <property type="term" value="C:membrane"/>
    <property type="evidence" value="ECO:0007669"/>
    <property type="project" value="UniProtKB-SubCell"/>
</dbReference>
<reference evidence="6" key="2">
    <citation type="submission" date="2025-09" db="UniProtKB">
        <authorList>
            <consortium name="Ensembl"/>
        </authorList>
    </citation>
    <scope>IDENTIFICATION</scope>
</reference>
<feature type="transmembrane region" description="Helical" evidence="5">
    <location>
        <begin position="148"/>
        <end position="166"/>
    </location>
</feature>
<keyword evidence="3 5" id="KW-1133">Transmembrane helix</keyword>
<keyword evidence="4 5" id="KW-0472">Membrane</keyword>
<evidence type="ECO:0000313" key="6">
    <source>
        <dbReference type="Ensembl" id="ENSSDUP00000019957.1"/>
    </source>
</evidence>
<keyword evidence="7" id="KW-1185">Reference proteome</keyword>
<dbReference type="InterPro" id="IPR038874">
    <property type="entry name" value="TMEM253"/>
</dbReference>
<dbReference type="Proteomes" id="UP000261420">
    <property type="component" value="Unplaced"/>
</dbReference>
<feature type="transmembrane region" description="Helical" evidence="5">
    <location>
        <begin position="118"/>
        <end position="136"/>
    </location>
</feature>
<feature type="transmembrane region" description="Helical" evidence="5">
    <location>
        <begin position="93"/>
        <end position="111"/>
    </location>
</feature>
<comment type="subcellular location">
    <subcellularLocation>
        <location evidence="1">Membrane</location>
        <topology evidence="1">Multi-pass membrane protein</topology>
    </subcellularLocation>
</comment>
<dbReference type="Pfam" id="PF04103">
    <property type="entry name" value="CD20"/>
    <property type="match status" value="1"/>
</dbReference>
<dbReference type="PANTHER" id="PTHR37359:SF1">
    <property type="entry name" value="TRANSMEMBRANE PROTEIN 253"/>
    <property type="match status" value="1"/>
</dbReference>
<evidence type="ECO:0000256" key="1">
    <source>
        <dbReference type="ARBA" id="ARBA00004141"/>
    </source>
</evidence>
<dbReference type="GeneTree" id="ENSGT00690000103052"/>
<dbReference type="Ensembl" id="ENSSDUT00000020309.1">
    <property type="protein sequence ID" value="ENSSDUP00000019957.1"/>
    <property type="gene ID" value="ENSSDUG00000014511.1"/>
</dbReference>
<evidence type="ECO:0000256" key="5">
    <source>
        <dbReference type="SAM" id="Phobius"/>
    </source>
</evidence>
<feature type="transmembrane region" description="Helical" evidence="5">
    <location>
        <begin position="59"/>
        <end position="81"/>
    </location>
</feature>